<dbReference type="InterPro" id="IPR036852">
    <property type="entry name" value="Peptidase_S8/S53_dom_sf"/>
</dbReference>
<evidence type="ECO:0000313" key="13">
    <source>
        <dbReference type="Proteomes" id="UP000794436"/>
    </source>
</evidence>
<dbReference type="InterPro" id="IPR000209">
    <property type="entry name" value="Peptidase_S8/S53_dom"/>
</dbReference>
<dbReference type="PROSITE" id="PS51892">
    <property type="entry name" value="SUBTILASE"/>
    <property type="match status" value="1"/>
</dbReference>
<dbReference type="InterPro" id="IPR023828">
    <property type="entry name" value="Peptidase_S8_Ser-AS"/>
</dbReference>
<evidence type="ECO:0000256" key="2">
    <source>
        <dbReference type="ARBA" id="ARBA00022670"/>
    </source>
</evidence>
<dbReference type="AlphaFoldDB" id="A0A8K1CUR8"/>
<evidence type="ECO:0000256" key="7">
    <source>
        <dbReference type="PIRSR" id="PIRSR615500-1"/>
    </source>
</evidence>
<keyword evidence="13" id="KW-1185">Reference proteome</keyword>
<evidence type="ECO:0000313" key="12">
    <source>
        <dbReference type="EMBL" id="TMW69619.1"/>
    </source>
</evidence>
<evidence type="ECO:0000256" key="6">
    <source>
        <dbReference type="ARBA" id="ARBA00023619"/>
    </source>
</evidence>
<accession>A0A8K1CUR8</accession>
<dbReference type="PRINTS" id="PR00723">
    <property type="entry name" value="SUBTILISIN"/>
</dbReference>
<feature type="signal peptide" evidence="10">
    <location>
        <begin position="1"/>
        <end position="22"/>
    </location>
</feature>
<keyword evidence="4 8" id="KW-0720">Serine protease</keyword>
<proteinExistence type="inferred from homology"/>
<evidence type="ECO:0000256" key="5">
    <source>
        <dbReference type="ARBA" id="ARBA00023529"/>
    </source>
</evidence>
<dbReference type="EC" id="3.4.21.62" evidence="6"/>
<keyword evidence="2 8" id="KW-0645">Protease</keyword>
<feature type="compositionally biased region" description="Low complexity" evidence="9">
    <location>
        <begin position="485"/>
        <end position="499"/>
    </location>
</feature>
<dbReference type="Gene3D" id="3.40.50.200">
    <property type="entry name" value="Peptidase S8/S53 domain"/>
    <property type="match status" value="1"/>
</dbReference>
<reference evidence="12" key="1">
    <citation type="submission" date="2019-03" db="EMBL/GenBank/DDBJ databases">
        <title>Long read genome sequence of the mycoparasitic Pythium oligandrum ATCC 38472 isolated from sugarbeet rhizosphere.</title>
        <authorList>
            <person name="Gaulin E."/>
        </authorList>
    </citation>
    <scope>NUCLEOTIDE SEQUENCE</scope>
    <source>
        <strain evidence="12">ATCC 38472_TT</strain>
    </source>
</reference>
<dbReference type="EMBL" id="SPLM01000001">
    <property type="protein sequence ID" value="TMW69619.1"/>
    <property type="molecule type" value="Genomic_DNA"/>
</dbReference>
<dbReference type="PANTHER" id="PTHR43806">
    <property type="entry name" value="PEPTIDASE S8"/>
    <property type="match status" value="1"/>
</dbReference>
<feature type="chain" id="PRO_5035440339" description="subtilisin" evidence="10">
    <location>
        <begin position="23"/>
        <end position="537"/>
    </location>
</feature>
<keyword evidence="10" id="KW-0732">Signal</keyword>
<feature type="active site" description="Charge relay system" evidence="7 8">
    <location>
        <position position="182"/>
    </location>
</feature>
<evidence type="ECO:0000256" key="1">
    <source>
        <dbReference type="ARBA" id="ARBA00011073"/>
    </source>
</evidence>
<evidence type="ECO:0000256" key="4">
    <source>
        <dbReference type="ARBA" id="ARBA00022825"/>
    </source>
</evidence>
<comment type="caution">
    <text evidence="12">The sequence shown here is derived from an EMBL/GenBank/DDBJ whole genome shotgun (WGS) entry which is preliminary data.</text>
</comment>
<organism evidence="12 13">
    <name type="scientific">Pythium oligandrum</name>
    <name type="common">Mycoparasitic fungus</name>
    <dbReference type="NCBI Taxonomy" id="41045"/>
    <lineage>
        <taxon>Eukaryota</taxon>
        <taxon>Sar</taxon>
        <taxon>Stramenopiles</taxon>
        <taxon>Oomycota</taxon>
        <taxon>Peronosporomycetes</taxon>
        <taxon>Pythiales</taxon>
        <taxon>Pythiaceae</taxon>
        <taxon>Pythium</taxon>
    </lineage>
</organism>
<dbReference type="OrthoDB" id="1911066at2759"/>
<feature type="active site" description="Charge relay system" evidence="7 8">
    <location>
        <position position="389"/>
    </location>
</feature>
<dbReference type="PROSITE" id="PS00138">
    <property type="entry name" value="SUBTILASE_SER"/>
    <property type="match status" value="1"/>
</dbReference>
<gene>
    <name evidence="12" type="ORF">Poli38472_001775</name>
</gene>
<feature type="active site" description="Charge relay system" evidence="7 8">
    <location>
        <position position="218"/>
    </location>
</feature>
<evidence type="ECO:0000256" key="8">
    <source>
        <dbReference type="PROSITE-ProRule" id="PRU01240"/>
    </source>
</evidence>
<name>A0A8K1CUR8_PYTOL</name>
<feature type="region of interest" description="Disordered" evidence="9">
    <location>
        <begin position="460"/>
        <end position="508"/>
    </location>
</feature>
<protein>
    <recommendedName>
        <fullName evidence="6">subtilisin</fullName>
        <ecNumber evidence="6">3.4.21.62</ecNumber>
    </recommendedName>
</protein>
<keyword evidence="3 8" id="KW-0378">Hydrolase</keyword>
<dbReference type="InterPro" id="IPR015500">
    <property type="entry name" value="Peptidase_S8_subtilisin-rel"/>
</dbReference>
<dbReference type="Proteomes" id="UP000794436">
    <property type="component" value="Unassembled WGS sequence"/>
</dbReference>
<dbReference type="PANTHER" id="PTHR43806:SF67">
    <property type="entry name" value="EGF-LIKE DOMAIN-CONTAINING PROTEIN"/>
    <property type="match status" value="1"/>
</dbReference>
<feature type="domain" description="Peptidase S8/S53" evidence="11">
    <location>
        <begin position="173"/>
        <end position="450"/>
    </location>
</feature>
<dbReference type="InterPro" id="IPR050131">
    <property type="entry name" value="Peptidase_S8_subtilisin-like"/>
</dbReference>
<dbReference type="GO" id="GO:0006508">
    <property type="term" value="P:proteolysis"/>
    <property type="evidence" value="ECO:0007669"/>
    <property type="project" value="UniProtKB-KW"/>
</dbReference>
<dbReference type="GO" id="GO:0004252">
    <property type="term" value="F:serine-type endopeptidase activity"/>
    <property type="evidence" value="ECO:0007669"/>
    <property type="project" value="UniProtKB-UniRule"/>
</dbReference>
<evidence type="ECO:0000256" key="10">
    <source>
        <dbReference type="SAM" id="SignalP"/>
    </source>
</evidence>
<evidence type="ECO:0000259" key="11">
    <source>
        <dbReference type="Pfam" id="PF00082"/>
    </source>
</evidence>
<dbReference type="Pfam" id="PF00082">
    <property type="entry name" value="Peptidase_S8"/>
    <property type="match status" value="1"/>
</dbReference>
<evidence type="ECO:0000256" key="9">
    <source>
        <dbReference type="SAM" id="MobiDB-lite"/>
    </source>
</evidence>
<sequence>MVFTKFAPLVLASALVASDASAAIVDPAIHRTLRQQGNVNLIVTMKKGTQEAISSVKEASFTTRGALIEDLVSRLQQHAEDSQVEVGALFAKEAAGEYTKAESYWISNQIFVEGATASFLERLSALPSVGEIREEEVYKVPEVFAAPMNSTAANEWGVEIIQAPAVWAAGNTGKGVIVGAIDTGVRGTHEAVKANFRGAYGWFDPEAKKADPYDNNGHGSHVMGTIAGANGVGVAPGATWMACKGCRTSSCPQSDLLACFQFMTCPTDPSGNNKDCSKAPHLVSNSWGGGQGSSTYKAAVDAWHKAGIIPVFANGNEGRTGCKTASSPGDYANVIAVGATNSTDGLADFSSKGPTVGGIMKPEISAPGVAVRSAWYTGDNAYNSISGTSMATPHVSGAIALLLAAKPGLTFDQVREALTKNVDTASLSLTGYSCGTTKDGVFPNNMYGYGRLNINKAVGGAPVPTPTSPAPTTPAPTTPAPTTPAPTTKTPAPTTKTPAPTTPAPTQTECSGKSFTQCFFAANCSWSWAQGKCLSTQ</sequence>
<feature type="compositionally biased region" description="Pro residues" evidence="9">
    <location>
        <begin position="463"/>
        <end position="484"/>
    </location>
</feature>
<dbReference type="SUPFAM" id="SSF52743">
    <property type="entry name" value="Subtilisin-like"/>
    <property type="match status" value="1"/>
</dbReference>
<comment type="catalytic activity">
    <reaction evidence="5">
        <text>Hydrolysis of proteins with broad specificity for peptide bonds, and a preference for a large uncharged residue in P1. Hydrolyzes peptide amides.</text>
        <dbReference type="EC" id="3.4.21.62"/>
    </reaction>
</comment>
<comment type="similarity">
    <text evidence="1 8">Belongs to the peptidase S8 family.</text>
</comment>
<evidence type="ECO:0000256" key="3">
    <source>
        <dbReference type="ARBA" id="ARBA00022801"/>
    </source>
</evidence>